<dbReference type="SUPFAM" id="SSF51713">
    <property type="entry name" value="tRNA-guanine transglycosylase"/>
    <property type="match status" value="1"/>
</dbReference>
<sequence length="358" mass="41587">MRIHVAEVSKERGQYQVLVEERYNSSLLSYFYAKRCEKYFEQYWVDLVKIHLASTTNKLQGETNIKKLLPEEGKSDALFSYAYKEHEPMWRDSWNMNIHLAGHTATPEIPSQVLSEHKSHLTTYADQGEIRNKLPSFKDLRPRVIIDSGAFTSFTCGKVINPRDYAAWALEFEQRWRDKMQFLRFMNLDVIGDQEGSWKNQAILEALGMKPIPIVTYGAQKEHLIRAIENYDYIALGGLVPHVAHRERLKKWLDFCFGIITPYFKKTSVMPKVHLLGITSEWTLQRYPCYSSDSSSWVQCLRFGGGKSAGLDKIPRYKESNAAMSATLHVLRAEIQKYKKMEENTTKLWAKRGVVWDE</sequence>
<evidence type="ECO:0000313" key="2">
    <source>
        <dbReference type="Proteomes" id="UP000268857"/>
    </source>
</evidence>
<dbReference type="STRING" id="211165.GCA_000317285_01743"/>
<dbReference type="GO" id="GO:0006400">
    <property type="term" value="P:tRNA modification"/>
    <property type="evidence" value="ECO:0007669"/>
    <property type="project" value="InterPro"/>
</dbReference>
<keyword evidence="2" id="KW-1185">Reference proteome</keyword>
<dbReference type="Proteomes" id="UP000268857">
    <property type="component" value="Unassembled WGS sequence"/>
</dbReference>
<protein>
    <submittedName>
        <fullName evidence="1">Uncharacterized protein</fullName>
    </submittedName>
</protein>
<dbReference type="AlphaFoldDB" id="A0A433N6B8"/>
<proteinExistence type="predicted"/>
<evidence type="ECO:0000313" key="1">
    <source>
        <dbReference type="EMBL" id="RUR77036.1"/>
    </source>
</evidence>
<reference evidence="1 2" key="1">
    <citation type="journal article" date="2019" name="Genome Biol. Evol.">
        <title>Day and night: Metabolic profiles and evolutionary relationships of six axenic non-marine cyanobacteria.</title>
        <authorList>
            <person name="Will S.E."/>
            <person name="Henke P."/>
            <person name="Boedeker C."/>
            <person name="Huang S."/>
            <person name="Brinkmann H."/>
            <person name="Rohde M."/>
            <person name="Jarek M."/>
            <person name="Friedl T."/>
            <person name="Seufert S."/>
            <person name="Schumacher M."/>
            <person name="Overmann J."/>
            <person name="Neumann-Schaal M."/>
            <person name="Petersen J."/>
        </authorList>
    </citation>
    <scope>NUCLEOTIDE SEQUENCE [LARGE SCALE GENOMIC DNA]</scope>
    <source>
        <strain evidence="1 2">PCC 6912</strain>
    </source>
</reference>
<dbReference type="RefSeq" id="WP_016879395.1">
    <property type="nucleotide sequence ID" value="NZ_AJLN01000058.1"/>
</dbReference>
<comment type="caution">
    <text evidence="1">The sequence shown here is derived from an EMBL/GenBank/DDBJ whole genome shotgun (WGS) entry which is preliminary data.</text>
</comment>
<dbReference type="InterPro" id="IPR036511">
    <property type="entry name" value="TGT-like_sf"/>
</dbReference>
<dbReference type="EMBL" id="RSCJ01000018">
    <property type="protein sequence ID" value="RUR77036.1"/>
    <property type="molecule type" value="Genomic_DNA"/>
</dbReference>
<accession>A0A433N6B8</accession>
<organism evidence="1 2">
    <name type="scientific">Chlorogloeopsis fritschii PCC 6912</name>
    <dbReference type="NCBI Taxonomy" id="211165"/>
    <lineage>
        <taxon>Bacteria</taxon>
        <taxon>Bacillati</taxon>
        <taxon>Cyanobacteriota</taxon>
        <taxon>Cyanophyceae</taxon>
        <taxon>Nostocales</taxon>
        <taxon>Chlorogloeopsidaceae</taxon>
        <taxon>Chlorogloeopsis</taxon>
    </lineage>
</organism>
<name>A0A433N6B8_CHLFR</name>
<gene>
    <name evidence="1" type="ORF">PCC6912_39950</name>
</gene>